<evidence type="ECO:0000256" key="1">
    <source>
        <dbReference type="SAM" id="Phobius"/>
    </source>
</evidence>
<name>A0A6L2N4W8_TANCI</name>
<keyword evidence="1" id="KW-0812">Transmembrane</keyword>
<proteinExistence type="predicted"/>
<keyword evidence="1" id="KW-0472">Membrane</keyword>
<reference evidence="2" key="1">
    <citation type="journal article" date="2019" name="Sci. Rep.">
        <title>Draft genome of Tanacetum cinerariifolium, the natural source of mosquito coil.</title>
        <authorList>
            <person name="Yamashiro T."/>
            <person name="Shiraishi A."/>
            <person name="Satake H."/>
            <person name="Nakayama K."/>
        </authorList>
    </citation>
    <scope>NUCLEOTIDE SEQUENCE</scope>
</reference>
<dbReference type="AlphaFoldDB" id="A0A6L2N4W8"/>
<organism evidence="2">
    <name type="scientific">Tanacetum cinerariifolium</name>
    <name type="common">Dalmatian daisy</name>
    <name type="synonym">Chrysanthemum cinerariifolium</name>
    <dbReference type="NCBI Taxonomy" id="118510"/>
    <lineage>
        <taxon>Eukaryota</taxon>
        <taxon>Viridiplantae</taxon>
        <taxon>Streptophyta</taxon>
        <taxon>Embryophyta</taxon>
        <taxon>Tracheophyta</taxon>
        <taxon>Spermatophyta</taxon>
        <taxon>Magnoliopsida</taxon>
        <taxon>eudicotyledons</taxon>
        <taxon>Gunneridae</taxon>
        <taxon>Pentapetalae</taxon>
        <taxon>asterids</taxon>
        <taxon>campanulids</taxon>
        <taxon>Asterales</taxon>
        <taxon>Asteraceae</taxon>
        <taxon>Asteroideae</taxon>
        <taxon>Anthemideae</taxon>
        <taxon>Anthemidinae</taxon>
        <taxon>Tanacetum</taxon>
    </lineage>
</organism>
<protein>
    <submittedName>
        <fullName evidence="2">Uncharacterized protein</fullName>
    </submittedName>
</protein>
<feature type="transmembrane region" description="Helical" evidence="1">
    <location>
        <begin position="185"/>
        <end position="207"/>
    </location>
</feature>
<comment type="caution">
    <text evidence="2">The sequence shown here is derived from an EMBL/GenBank/DDBJ whole genome shotgun (WGS) entry which is preliminary data.</text>
</comment>
<feature type="transmembrane region" description="Helical" evidence="1">
    <location>
        <begin position="153"/>
        <end position="173"/>
    </location>
</feature>
<keyword evidence="1" id="KW-1133">Transmembrane helix</keyword>
<evidence type="ECO:0000313" key="2">
    <source>
        <dbReference type="EMBL" id="GEU81246.1"/>
    </source>
</evidence>
<feature type="transmembrane region" description="Helical" evidence="1">
    <location>
        <begin position="125"/>
        <end position="146"/>
    </location>
</feature>
<sequence>MFLPPIKFLRIANEFLAAYEVWGVSLPSRVAGEGRKVMCEQLLWKYLSKVGGLVKVHVAAAMIKQQGEDVVSSGGSFVSAVTGQMTYPVASLTLDSVRSYVMQGASFTQEMISSIPIGGSISPEVVVVAIVGVVIVVAIIGVVVVVSGGVSSILKLSFMIVGFLRRIVFYYLLHQSLGYGNNFFQGISLDLVFLLVLSVFAMVAACASRAAAIHQQLVVG</sequence>
<accession>A0A6L2N4W8</accession>
<gene>
    <name evidence="2" type="ORF">Tci_053224</name>
</gene>
<dbReference type="EMBL" id="BKCJ010008241">
    <property type="protein sequence ID" value="GEU81246.1"/>
    <property type="molecule type" value="Genomic_DNA"/>
</dbReference>